<dbReference type="RefSeq" id="WP_267927758.1">
    <property type="nucleotide sequence ID" value="NZ_AP024233.1"/>
</dbReference>
<protein>
    <submittedName>
        <fullName evidence="3">Colanic acid biosynthesis glycosyltransferase WcaL</fullName>
    </submittedName>
</protein>
<evidence type="ECO:0000259" key="1">
    <source>
        <dbReference type="Pfam" id="PF00534"/>
    </source>
</evidence>
<dbReference type="PANTHER" id="PTHR12526:SF630">
    <property type="entry name" value="GLYCOSYLTRANSFERASE"/>
    <property type="match status" value="1"/>
</dbReference>
<sequence>MTGPTLGMILKGYPRISESFISNEILLLEELGFRIRIFSMRHPREPFCHDSVRRIRAGVDYLPTELFTDFPRLVLPTAMLAVREPHRFLAALGKAGERFARTRSLGTVKHLLQAGYLSGHLLRRHPDVVHLHAHFAHSPSSVALFSSMQSGLNFSFTAHAKDIYTSNRAQLREKISLASFVVTCTNYNKKYLQELAGGVDTPIHCVYHGIDLQLFSGGVTRNEPREPYRLLTVARLTEKKGIPTILRALALLRDRGVDFRYTLIGSGDDRDQILGLIFDLGLQDRCRWLGTLPHEQVIEEFRRADLFVLGCQIAENGDRDGIPNVLVETQAMELPAVATTVSALSEIVRHGETGLLVEPENPEAMAKAILRLLTDHNLRRRSSRSGRKLVETSFDNRRLAEKLARIYRHHIPALA</sequence>
<organism evidence="3 4">
    <name type="scientific">Desulfolithobacter dissulfuricans</name>
    <dbReference type="NCBI Taxonomy" id="2795293"/>
    <lineage>
        <taxon>Bacteria</taxon>
        <taxon>Pseudomonadati</taxon>
        <taxon>Thermodesulfobacteriota</taxon>
        <taxon>Desulfobulbia</taxon>
        <taxon>Desulfobulbales</taxon>
        <taxon>Desulfobulbaceae</taxon>
        <taxon>Desulfolithobacter</taxon>
    </lineage>
</organism>
<dbReference type="Gene3D" id="3.40.50.2000">
    <property type="entry name" value="Glycogen Phosphorylase B"/>
    <property type="match status" value="2"/>
</dbReference>
<dbReference type="InterPro" id="IPR001296">
    <property type="entry name" value="Glyco_trans_1"/>
</dbReference>
<feature type="domain" description="Glycosyl transferase family 1" evidence="1">
    <location>
        <begin position="223"/>
        <end position="388"/>
    </location>
</feature>
<reference evidence="3" key="1">
    <citation type="submission" date="2020-12" db="EMBL/GenBank/DDBJ databases">
        <title>Desulfobium dissulfuricans gen. nov., sp. nov., a novel mesophilic, sulfate-reducing bacterium isolated from a deep-sea hydrothermal vent.</title>
        <authorList>
            <person name="Hashimoto Y."/>
            <person name="Tame A."/>
            <person name="Sawayama S."/>
            <person name="Miyazaki J."/>
            <person name="Takai K."/>
            <person name="Nakagawa S."/>
        </authorList>
    </citation>
    <scope>NUCLEOTIDE SEQUENCE</scope>
    <source>
        <strain evidence="3">GF1</strain>
    </source>
</reference>
<feature type="domain" description="Glycosyltransferase subfamily 4-like N-terminal" evidence="2">
    <location>
        <begin position="109"/>
        <end position="213"/>
    </location>
</feature>
<name>A0A915TXX8_9BACT</name>
<dbReference type="KEGG" id="ddu:GF1_01920"/>
<dbReference type="SUPFAM" id="SSF53756">
    <property type="entry name" value="UDP-Glycosyltransferase/glycogen phosphorylase"/>
    <property type="match status" value="1"/>
</dbReference>
<dbReference type="GO" id="GO:0016757">
    <property type="term" value="F:glycosyltransferase activity"/>
    <property type="evidence" value="ECO:0007669"/>
    <property type="project" value="InterPro"/>
</dbReference>
<dbReference type="InterPro" id="IPR028098">
    <property type="entry name" value="Glyco_trans_4-like_N"/>
</dbReference>
<keyword evidence="4" id="KW-1185">Reference proteome</keyword>
<dbReference type="EMBL" id="AP024233">
    <property type="protein sequence ID" value="BCO07816.1"/>
    <property type="molecule type" value="Genomic_DNA"/>
</dbReference>
<gene>
    <name evidence="3" type="primary">redB</name>
    <name evidence="3" type="ORF">GF1_01920</name>
</gene>
<dbReference type="CDD" id="cd03801">
    <property type="entry name" value="GT4_PimA-like"/>
    <property type="match status" value="1"/>
</dbReference>
<evidence type="ECO:0000313" key="4">
    <source>
        <dbReference type="Proteomes" id="UP001063350"/>
    </source>
</evidence>
<evidence type="ECO:0000313" key="3">
    <source>
        <dbReference type="EMBL" id="BCO07816.1"/>
    </source>
</evidence>
<dbReference type="Proteomes" id="UP001063350">
    <property type="component" value="Chromosome"/>
</dbReference>
<evidence type="ECO:0000259" key="2">
    <source>
        <dbReference type="Pfam" id="PF13439"/>
    </source>
</evidence>
<dbReference type="AlphaFoldDB" id="A0A915TXX8"/>
<dbReference type="Pfam" id="PF13439">
    <property type="entry name" value="Glyco_transf_4"/>
    <property type="match status" value="1"/>
</dbReference>
<dbReference type="Pfam" id="PF00534">
    <property type="entry name" value="Glycos_transf_1"/>
    <property type="match status" value="1"/>
</dbReference>
<accession>A0A915TXX8</accession>
<dbReference type="PANTHER" id="PTHR12526">
    <property type="entry name" value="GLYCOSYLTRANSFERASE"/>
    <property type="match status" value="1"/>
</dbReference>
<proteinExistence type="predicted"/>